<feature type="transmembrane region" description="Helical" evidence="5">
    <location>
        <begin position="297"/>
        <end position="315"/>
    </location>
</feature>
<dbReference type="EMBL" id="CP066065">
    <property type="protein sequence ID" value="QQC44082.1"/>
    <property type="molecule type" value="Genomic_DNA"/>
</dbReference>
<evidence type="ECO:0000256" key="4">
    <source>
        <dbReference type="ARBA" id="ARBA00022679"/>
    </source>
</evidence>
<proteinExistence type="inferred from homology"/>
<evidence type="ECO:0000313" key="6">
    <source>
        <dbReference type="EMBL" id="QQC44082.1"/>
    </source>
</evidence>
<evidence type="ECO:0000256" key="1">
    <source>
        <dbReference type="ARBA" id="ARBA00004776"/>
    </source>
</evidence>
<feature type="transmembrane region" description="Helical" evidence="5">
    <location>
        <begin position="744"/>
        <end position="770"/>
    </location>
</feature>
<protein>
    <submittedName>
        <fullName evidence="6">Glycosyltransferase family 2 protein</fullName>
    </submittedName>
</protein>
<keyword evidence="5" id="KW-0812">Transmembrane</keyword>
<keyword evidence="4" id="KW-0808">Transferase</keyword>
<keyword evidence="5" id="KW-0472">Membrane</keyword>
<organism evidence="6 7">
    <name type="scientific">Schaalia meyeri</name>
    <dbReference type="NCBI Taxonomy" id="52773"/>
    <lineage>
        <taxon>Bacteria</taxon>
        <taxon>Bacillati</taxon>
        <taxon>Actinomycetota</taxon>
        <taxon>Actinomycetes</taxon>
        <taxon>Actinomycetales</taxon>
        <taxon>Actinomycetaceae</taxon>
        <taxon>Schaalia</taxon>
    </lineage>
</organism>
<comment type="similarity">
    <text evidence="2">Belongs to the glycosyltransferase 2 family.</text>
</comment>
<keyword evidence="7" id="KW-1185">Reference proteome</keyword>
<feature type="transmembrane region" description="Helical" evidence="5">
    <location>
        <begin position="643"/>
        <end position="662"/>
    </location>
</feature>
<dbReference type="AlphaFoldDB" id="A0AAQ0BX51"/>
<dbReference type="InterPro" id="IPR029044">
    <property type="entry name" value="Nucleotide-diphossugar_trans"/>
</dbReference>
<dbReference type="Proteomes" id="UP000595220">
    <property type="component" value="Chromosome"/>
</dbReference>
<dbReference type="PANTHER" id="PTHR43179:SF12">
    <property type="entry name" value="GALACTOFURANOSYLTRANSFERASE GLFT2"/>
    <property type="match status" value="1"/>
</dbReference>
<dbReference type="SUPFAM" id="SSF53448">
    <property type="entry name" value="Nucleotide-diphospho-sugar transferases"/>
    <property type="match status" value="1"/>
</dbReference>
<dbReference type="RefSeq" id="WP_074632947.1">
    <property type="nucleotide sequence ID" value="NZ_CP066065.1"/>
</dbReference>
<comment type="pathway">
    <text evidence="1">Cell wall biogenesis; cell wall polysaccharide biosynthesis.</text>
</comment>
<accession>A0AAQ0BX51</accession>
<sequence length="1044" mass="107878">MSPTQRTVGAILVTRGEAPLTQSVMRAIEEQTVAPHSLTIVDVAGRHVTPFPADRVPEGAELVRVGRARNLGDAIRRARAQGAPFASQQWWWILHDDCAPEPRCLSELTRVAAISKTVGAVGVKQLSWDGSRLLELGIFATASARRLECVGEGDIDQGQYDGTSDVLGAGTVGLLLRADAYEAVGGFDPALGPFGDGLDMGRRLHLAGYRVVVAPRARVRHARASLYPDIHIDTAAVPSDPESAADGSFRRRRYAQLYNWCKAVPALLLPLLALWLLVWTPARALGRILTGRVSLALPEFGALLSLIGAAPRLLLGRARAAKSRVVPRSSLRSLETAPSSLRAKPAGADEDDRGERIDPLACSSMRRYRIRCASTGLSLLAATCLIALLQWWGASGGLVGGAWAYLPPTWIELWSAAWSAWIPGGDGYAGGADPLTILMALLSAPVVPLGVTPGALATFLLLASGPIAAMAAWIPSRTLTSSLPARFLLSLAWSLGPALMMSATHGVLAGTLAHCALPIFAAHCLRSPGPLLVAGASGVTPAPLRPRAINAGCASLALLVLACCAPWTLPVGAAVLAWSSRRRLVVALPAAVLLAPTYVSILVRPASWVALASTAGGVHAYTRAPSWLAILGMPAAPSSLQEGIALGGVGAAVAVLATIALVQRRSRAVFAAYCRALIAAALGWAGSHVAVGLHGTYIASAWTSPALSLSFGLLLALSSNLTLTRFARAEATGQPLAWDASRPLVLRACATLAAVTLVGAGSAAAASAIAARADASSTPTYTLSQRETVSPISSPIISAVAAQAQRSQRAGRVLVLDGDPTTGTVNAALWRGTGVSLTDSSPATRARSLAQARAGAASGSLSDPATASLAQAAYTLVVYPDDTTVATLAAHGVDTILVPLGASGAQALAAGLDRAAGLEKVGETNSGTVWRVRPEGVAPSLVRVESPSGVSSPVGSSQLRVDGEVNASGTLILAERASSGWRASVDGVELSAVKAADGWSQAFDMPTAGHLSVTYSPWWTIPWRIGAGICLVVATASALSRRKR</sequence>
<dbReference type="PANTHER" id="PTHR43179">
    <property type="entry name" value="RHAMNOSYLTRANSFERASE WBBL"/>
    <property type="match status" value="1"/>
</dbReference>
<keyword evidence="5" id="KW-1133">Transmembrane helix</keyword>
<dbReference type="GO" id="GO:0016757">
    <property type="term" value="F:glycosyltransferase activity"/>
    <property type="evidence" value="ECO:0007669"/>
    <property type="project" value="UniProtKB-KW"/>
</dbReference>
<dbReference type="Pfam" id="PF13641">
    <property type="entry name" value="Glyco_tranf_2_3"/>
    <property type="match status" value="1"/>
</dbReference>
<feature type="transmembrane region" description="Helical" evidence="5">
    <location>
        <begin position="697"/>
        <end position="723"/>
    </location>
</feature>
<feature type="transmembrane region" description="Helical" evidence="5">
    <location>
        <begin position="455"/>
        <end position="475"/>
    </location>
</feature>
<feature type="transmembrane region" description="Helical" evidence="5">
    <location>
        <begin position="487"/>
        <end position="508"/>
    </location>
</feature>
<feature type="transmembrane region" description="Helical" evidence="5">
    <location>
        <begin position="669"/>
        <end position="691"/>
    </location>
</feature>
<feature type="transmembrane region" description="Helical" evidence="5">
    <location>
        <begin position="373"/>
        <end position="393"/>
    </location>
</feature>
<reference evidence="6 7" key="1">
    <citation type="submission" date="2020-12" db="EMBL/GenBank/DDBJ databases">
        <title>FDA dAtabase for Regulatory Grade micrObial Sequences (FDA-ARGOS): Supporting development and validation of Infectious Disease Dx tests.</title>
        <authorList>
            <person name="Sproer C."/>
            <person name="Gronow S."/>
            <person name="Severitt S."/>
            <person name="Schroder I."/>
            <person name="Tallon L."/>
            <person name="Sadzewicz L."/>
            <person name="Zhao X."/>
            <person name="Boylan J."/>
            <person name="Ott S."/>
            <person name="Bowen H."/>
            <person name="Vavikolanu K."/>
            <person name="Mehta A."/>
            <person name="Aluvathingal J."/>
            <person name="Nadendla S."/>
            <person name="Lowell S."/>
            <person name="Myers T."/>
            <person name="Yan Y."/>
            <person name="Sichtig H."/>
        </authorList>
    </citation>
    <scope>NUCLEOTIDE SEQUENCE [LARGE SCALE GENOMIC DNA]</scope>
    <source>
        <strain evidence="6 7">FDAARGOS_985</strain>
    </source>
</reference>
<keyword evidence="3" id="KW-0328">Glycosyltransferase</keyword>
<evidence type="ECO:0000256" key="2">
    <source>
        <dbReference type="ARBA" id="ARBA00006739"/>
    </source>
</evidence>
<feature type="transmembrane region" description="Helical" evidence="5">
    <location>
        <begin position="584"/>
        <end position="603"/>
    </location>
</feature>
<evidence type="ECO:0000313" key="7">
    <source>
        <dbReference type="Proteomes" id="UP000595220"/>
    </source>
</evidence>
<feature type="transmembrane region" description="Helical" evidence="5">
    <location>
        <begin position="257"/>
        <end position="277"/>
    </location>
</feature>
<gene>
    <name evidence="6" type="ORF">I6H42_01210</name>
</gene>
<name>A0AAQ0BX51_9ACTO</name>
<evidence type="ECO:0000256" key="3">
    <source>
        <dbReference type="ARBA" id="ARBA00022676"/>
    </source>
</evidence>
<feature type="transmembrane region" description="Helical" evidence="5">
    <location>
        <begin position="554"/>
        <end position="577"/>
    </location>
</feature>
<dbReference type="Gene3D" id="3.90.550.10">
    <property type="entry name" value="Spore Coat Polysaccharide Biosynthesis Protein SpsA, Chain A"/>
    <property type="match status" value="1"/>
</dbReference>
<evidence type="ECO:0000256" key="5">
    <source>
        <dbReference type="SAM" id="Phobius"/>
    </source>
</evidence>